<evidence type="ECO:0000313" key="1">
    <source>
        <dbReference type="EMBL" id="GID50462.1"/>
    </source>
</evidence>
<sequence>MDISKLPEPLRSRVAERSALPTIDKVRHFLHGYVSDGETTDEIRDHIRQTARRNTFFLRQYLAAIEEILNTPQPPGTLMHLVEGDGNRCIDHDQTDPGAAVVLREFADLLRSEIEEVE</sequence>
<name>A0ABQ3WW68_9ACTN</name>
<comment type="caution">
    <text evidence="1">The sequence shown here is derived from an EMBL/GenBank/DDBJ whole genome shotgun (WGS) entry which is preliminary data.</text>
</comment>
<protein>
    <submittedName>
        <fullName evidence="1">Uncharacterized protein</fullName>
    </submittedName>
</protein>
<gene>
    <name evidence="1" type="ORF">Aca07nite_77370</name>
</gene>
<organism evidence="1">
    <name type="scientific">Actinoplanes campanulatus</name>
    <dbReference type="NCBI Taxonomy" id="113559"/>
    <lineage>
        <taxon>Bacteria</taxon>
        <taxon>Bacillati</taxon>
        <taxon>Actinomycetota</taxon>
        <taxon>Actinomycetes</taxon>
        <taxon>Micromonosporales</taxon>
        <taxon>Micromonosporaceae</taxon>
        <taxon>Actinoplanes</taxon>
    </lineage>
</organism>
<proteinExistence type="predicted"/>
<dbReference type="EMBL" id="BOMF01000149">
    <property type="protein sequence ID" value="GID50462.1"/>
    <property type="molecule type" value="Genomic_DNA"/>
</dbReference>
<accession>A0ABQ3WW68</accession>
<dbReference type="RefSeq" id="WP_204300499.1">
    <property type="nucleotide sequence ID" value="NZ_BAAAGQ010000037.1"/>
</dbReference>
<reference evidence="1" key="1">
    <citation type="submission" date="2021-01" db="EMBL/GenBank/DDBJ databases">
        <title>Whole genome shotgun sequence of Actinoplanes capillaceus NBRC 16408.</title>
        <authorList>
            <person name="Komaki H."/>
            <person name="Tamura T."/>
        </authorList>
    </citation>
    <scope>NUCLEOTIDE SEQUENCE [LARGE SCALE GENOMIC DNA]</scope>
    <source>
        <strain evidence="1">NBRC 16408</strain>
    </source>
</reference>